<dbReference type="AlphaFoldDB" id="A0A433DMP2"/>
<evidence type="ECO:0000313" key="2">
    <source>
        <dbReference type="Proteomes" id="UP000268093"/>
    </source>
</evidence>
<accession>A0A433DMP2</accession>
<keyword evidence="2" id="KW-1185">Reference proteome</keyword>
<comment type="caution">
    <text evidence="1">The sequence shown here is derived from an EMBL/GenBank/DDBJ whole genome shotgun (WGS) entry which is preliminary data.</text>
</comment>
<protein>
    <submittedName>
        <fullName evidence="1">Uncharacterized protein</fullName>
    </submittedName>
</protein>
<organism evidence="1 2">
    <name type="scientific">Jimgerdemannia flammicorona</name>
    <dbReference type="NCBI Taxonomy" id="994334"/>
    <lineage>
        <taxon>Eukaryota</taxon>
        <taxon>Fungi</taxon>
        <taxon>Fungi incertae sedis</taxon>
        <taxon>Mucoromycota</taxon>
        <taxon>Mucoromycotina</taxon>
        <taxon>Endogonomycetes</taxon>
        <taxon>Endogonales</taxon>
        <taxon>Endogonaceae</taxon>
        <taxon>Jimgerdemannia</taxon>
    </lineage>
</organism>
<sequence length="126" mass="13776">MSSRSGSRVRVCRASVVSPIVELTQAPYTHSVISVQDNLSIFFLAETGTDKHPVTDTDNMPPTGTSNNVPPAADVWGYIFAFNTTSDIRFAIIFGNQGTADIARTIDNVLPLIRANFITVSYIQWP</sequence>
<dbReference type="Proteomes" id="UP000268093">
    <property type="component" value="Unassembled WGS sequence"/>
</dbReference>
<proteinExistence type="predicted"/>
<name>A0A433DMP2_9FUNG</name>
<dbReference type="EMBL" id="RBNI01000170">
    <property type="protein sequence ID" value="RUP52140.1"/>
    <property type="molecule type" value="Genomic_DNA"/>
</dbReference>
<reference evidence="1 2" key="1">
    <citation type="journal article" date="2018" name="New Phytol.">
        <title>Phylogenomics of Endogonaceae and evolution of mycorrhizas within Mucoromycota.</title>
        <authorList>
            <person name="Chang Y."/>
            <person name="Desiro A."/>
            <person name="Na H."/>
            <person name="Sandor L."/>
            <person name="Lipzen A."/>
            <person name="Clum A."/>
            <person name="Barry K."/>
            <person name="Grigoriev I.V."/>
            <person name="Martin F.M."/>
            <person name="Stajich J.E."/>
            <person name="Smith M.E."/>
            <person name="Bonito G."/>
            <person name="Spatafora J.W."/>
        </authorList>
    </citation>
    <scope>NUCLEOTIDE SEQUENCE [LARGE SCALE GENOMIC DNA]</scope>
    <source>
        <strain evidence="1 2">GMNB39</strain>
    </source>
</reference>
<evidence type="ECO:0000313" key="1">
    <source>
        <dbReference type="EMBL" id="RUP52140.1"/>
    </source>
</evidence>
<gene>
    <name evidence="1" type="ORF">BC936DRAFT_140415</name>
</gene>